<dbReference type="FunFam" id="2.102.10.10:FF:000014">
    <property type="entry name" value="Oxidoreductase, FAD dependent"/>
    <property type="match status" value="1"/>
</dbReference>
<dbReference type="PRINTS" id="PR00162">
    <property type="entry name" value="RIESKE"/>
</dbReference>
<proteinExistence type="predicted"/>
<dbReference type="InterPro" id="IPR038010">
    <property type="entry name" value="YhfW_C"/>
</dbReference>
<evidence type="ECO:0000256" key="2">
    <source>
        <dbReference type="ARBA" id="ARBA00022723"/>
    </source>
</evidence>
<dbReference type="Gene3D" id="3.50.50.60">
    <property type="entry name" value="FAD/NAD(P)-binding domain"/>
    <property type="match status" value="1"/>
</dbReference>
<dbReference type="SUPFAM" id="SSF51905">
    <property type="entry name" value="FAD/NAD(P)-binding domain"/>
    <property type="match status" value="1"/>
</dbReference>
<feature type="domain" description="Rieske" evidence="6">
    <location>
        <begin position="418"/>
        <end position="501"/>
    </location>
</feature>
<dbReference type="InterPro" id="IPR036188">
    <property type="entry name" value="FAD/NAD-bd_sf"/>
</dbReference>
<comment type="caution">
    <text evidence="7">The sequence shown here is derived from an EMBL/GenBank/DDBJ whole genome shotgun (WGS) entry which is preliminary data.</text>
</comment>
<gene>
    <name evidence="7" type="ORF">BA724_00270</name>
</gene>
<accession>A0A1E7DV19</accession>
<sequence length="501" mass="56111">MQIPNQSISYWKDHGAPRSFTPLQTNLTVDVVVVGGGITGILTAWKLSKEGKKVALIEARKLTDGTTGFTTAKVTAQHGLIYDELISTFGEKKALLYYEATEEAIAFLKKTVNELKIECDFTPQDAYVYITTNEMRPMLEKELEAYEKLGINGGLAGETARKNLPFNVEEALVMRDQAHFHPVKFLEAIVQDMAERVHIFEDTRAEAIDGRAVKTTNGYKVIADHIVVASHFPFNDFDGAYFAKLHPERSYAIGVKSESDINEGMYISEDKPSRSIRYATMENGEKLLIIGGENHPAGRSDREMMRHYEELADFADRHFGAKEVLYRWSAQDLITLDRVPYIGRAHENIYVATGYAKWGMTNGTVAANIITDLIMKRDNRYAELYDPKRMKIKPADMKTFVTENAKVAKELIGGKLKSTTINIDALLPGEGGVVMVDGKKTGAYKDEQGHCHLVDTTCTHMGCETTWNDAERSWDCPCHGSRFSYDGEVLEGPAIQPLEKR</sequence>
<dbReference type="InterPro" id="IPR017941">
    <property type="entry name" value="Rieske_2Fe-2S"/>
</dbReference>
<dbReference type="InterPro" id="IPR006076">
    <property type="entry name" value="FAD-dep_OxRdtase"/>
</dbReference>
<evidence type="ECO:0000256" key="1">
    <source>
        <dbReference type="ARBA" id="ARBA00022714"/>
    </source>
</evidence>
<dbReference type="OrthoDB" id="9767869at2"/>
<organism evidence="7 8">
    <name type="scientific">Domibacillus iocasae</name>
    <dbReference type="NCBI Taxonomy" id="1714016"/>
    <lineage>
        <taxon>Bacteria</taxon>
        <taxon>Bacillati</taxon>
        <taxon>Bacillota</taxon>
        <taxon>Bacilli</taxon>
        <taxon>Bacillales</taxon>
        <taxon>Bacillaceae</taxon>
        <taxon>Domibacillus</taxon>
    </lineage>
</organism>
<reference evidence="7 8" key="1">
    <citation type="submission" date="2016-06" db="EMBL/GenBank/DDBJ databases">
        <title>Domibacillus iocasae genome sequencing.</title>
        <authorList>
            <person name="Verma A."/>
            <person name="Pal Y."/>
            <person name="Ojha A.K."/>
            <person name="Krishnamurthi S."/>
        </authorList>
    </citation>
    <scope>NUCLEOTIDE SEQUENCE [LARGE SCALE GENOMIC DNA]</scope>
    <source>
        <strain evidence="7 8">DSM 29979</strain>
    </source>
</reference>
<keyword evidence="2" id="KW-0479">Metal-binding</keyword>
<dbReference type="Pfam" id="PF00355">
    <property type="entry name" value="Rieske"/>
    <property type="match status" value="1"/>
</dbReference>
<keyword evidence="3" id="KW-0408">Iron</keyword>
<dbReference type="Gene3D" id="2.102.10.10">
    <property type="entry name" value="Rieske [2Fe-2S] iron-sulphur domain"/>
    <property type="match status" value="1"/>
</dbReference>
<dbReference type="CDD" id="cd03477">
    <property type="entry name" value="Rieske_YhfW_C"/>
    <property type="match status" value="1"/>
</dbReference>
<evidence type="ECO:0000256" key="4">
    <source>
        <dbReference type="ARBA" id="ARBA00023014"/>
    </source>
</evidence>
<dbReference type="GO" id="GO:0016020">
    <property type="term" value="C:membrane"/>
    <property type="evidence" value="ECO:0007669"/>
    <property type="project" value="InterPro"/>
</dbReference>
<dbReference type="PANTHER" id="PTHR13847:SF274">
    <property type="entry name" value="RIESKE 2FE-2S IRON-SULFUR PROTEIN YHFW-RELATED"/>
    <property type="match status" value="1"/>
</dbReference>
<name>A0A1E7DV19_9BACI</name>
<dbReference type="Pfam" id="PF01266">
    <property type="entry name" value="DAO"/>
    <property type="match status" value="1"/>
</dbReference>
<dbReference type="PANTHER" id="PTHR13847">
    <property type="entry name" value="SARCOSINE DEHYDROGENASE-RELATED"/>
    <property type="match status" value="1"/>
</dbReference>
<keyword evidence="1" id="KW-0001">2Fe-2S</keyword>
<dbReference type="InterPro" id="IPR036922">
    <property type="entry name" value="Rieske_2Fe-2S_sf"/>
</dbReference>
<keyword evidence="5" id="KW-1015">Disulfide bond</keyword>
<dbReference type="InterPro" id="IPR005805">
    <property type="entry name" value="Rieske_Fe-S_prot_C"/>
</dbReference>
<keyword evidence="8" id="KW-1185">Reference proteome</keyword>
<dbReference type="GO" id="GO:0046872">
    <property type="term" value="F:metal ion binding"/>
    <property type="evidence" value="ECO:0007669"/>
    <property type="project" value="UniProtKB-KW"/>
</dbReference>
<dbReference type="GO" id="GO:0051537">
    <property type="term" value="F:2 iron, 2 sulfur cluster binding"/>
    <property type="evidence" value="ECO:0007669"/>
    <property type="project" value="UniProtKB-KW"/>
</dbReference>
<dbReference type="GO" id="GO:0016705">
    <property type="term" value="F:oxidoreductase activity, acting on paired donors, with incorporation or reduction of molecular oxygen"/>
    <property type="evidence" value="ECO:0007669"/>
    <property type="project" value="UniProtKB-ARBA"/>
</dbReference>
<dbReference type="RefSeq" id="WP_069936693.1">
    <property type="nucleotide sequence ID" value="NZ_MAMP01000001.1"/>
</dbReference>
<dbReference type="GO" id="GO:0005737">
    <property type="term" value="C:cytoplasm"/>
    <property type="evidence" value="ECO:0007669"/>
    <property type="project" value="TreeGrafter"/>
</dbReference>
<evidence type="ECO:0000256" key="5">
    <source>
        <dbReference type="ARBA" id="ARBA00023157"/>
    </source>
</evidence>
<dbReference type="PROSITE" id="PS51296">
    <property type="entry name" value="RIESKE"/>
    <property type="match status" value="1"/>
</dbReference>
<dbReference type="STRING" id="1714016.BA724_00270"/>
<dbReference type="Proteomes" id="UP000095658">
    <property type="component" value="Unassembled WGS sequence"/>
</dbReference>
<protein>
    <submittedName>
        <fullName evidence="7">(2Fe-2S)-binding protein</fullName>
    </submittedName>
</protein>
<dbReference type="SUPFAM" id="SSF50022">
    <property type="entry name" value="ISP domain"/>
    <property type="match status" value="1"/>
</dbReference>
<keyword evidence="4" id="KW-0411">Iron-sulfur</keyword>
<evidence type="ECO:0000313" key="7">
    <source>
        <dbReference type="EMBL" id="OES46528.1"/>
    </source>
</evidence>
<evidence type="ECO:0000256" key="3">
    <source>
        <dbReference type="ARBA" id="ARBA00023004"/>
    </source>
</evidence>
<evidence type="ECO:0000259" key="6">
    <source>
        <dbReference type="PROSITE" id="PS51296"/>
    </source>
</evidence>
<dbReference type="GO" id="GO:0004497">
    <property type="term" value="F:monooxygenase activity"/>
    <property type="evidence" value="ECO:0007669"/>
    <property type="project" value="UniProtKB-ARBA"/>
</dbReference>
<dbReference type="AlphaFoldDB" id="A0A1E7DV19"/>
<dbReference type="Gene3D" id="3.30.9.10">
    <property type="entry name" value="D-Amino Acid Oxidase, subunit A, domain 2"/>
    <property type="match status" value="1"/>
</dbReference>
<evidence type="ECO:0000313" key="8">
    <source>
        <dbReference type="Proteomes" id="UP000095658"/>
    </source>
</evidence>
<dbReference type="EMBL" id="MAMP01000001">
    <property type="protein sequence ID" value="OES46528.1"/>
    <property type="molecule type" value="Genomic_DNA"/>
</dbReference>